<reference evidence="1" key="1">
    <citation type="submission" date="2019-12" db="EMBL/GenBank/DDBJ databases">
        <title>Ruegeria JWLKs population differentiation of coral mucus and skeleton niches.</title>
        <authorList>
            <person name="Luo D."/>
        </authorList>
    </citation>
    <scope>NUCLEOTIDE SEQUENCE</scope>
    <source>
        <strain evidence="1">HKCCD6181</strain>
    </source>
</reference>
<dbReference type="EMBL" id="WVRA01000006">
    <property type="protein sequence ID" value="NOE19556.1"/>
    <property type="molecule type" value="Genomic_DNA"/>
</dbReference>
<accession>A0AA91C0E1</accession>
<dbReference type="AlphaFoldDB" id="A0AA91C0E1"/>
<proteinExistence type="predicted"/>
<evidence type="ECO:0000313" key="2">
    <source>
        <dbReference type="Proteomes" id="UP000597886"/>
    </source>
</evidence>
<dbReference type="RefSeq" id="WP_171117720.1">
    <property type="nucleotide sequence ID" value="NZ_WVRA01000006.1"/>
</dbReference>
<evidence type="ECO:0000313" key="1">
    <source>
        <dbReference type="EMBL" id="NOE19556.1"/>
    </source>
</evidence>
<organism evidence="1 2">
    <name type="scientific">Ruegeria atlantica</name>
    <dbReference type="NCBI Taxonomy" id="81569"/>
    <lineage>
        <taxon>Bacteria</taxon>
        <taxon>Pseudomonadati</taxon>
        <taxon>Pseudomonadota</taxon>
        <taxon>Alphaproteobacteria</taxon>
        <taxon>Rhodobacterales</taxon>
        <taxon>Roseobacteraceae</taxon>
        <taxon>Ruegeria</taxon>
    </lineage>
</organism>
<name>A0AA91C0E1_9RHOB</name>
<comment type="caution">
    <text evidence="1">The sequence shown here is derived from an EMBL/GenBank/DDBJ whole genome shotgun (WGS) entry which is preliminary data.</text>
</comment>
<dbReference type="Proteomes" id="UP000597886">
    <property type="component" value="Unassembled WGS sequence"/>
</dbReference>
<gene>
    <name evidence="1" type="ORF">GS634_15625</name>
</gene>
<sequence>MFPPIRPRAVLVVHLPIIMYLVVETDGYLADGTKLVDGIDKIDGATEAVALFLLSIAFIRLISPERLATTPD</sequence>
<protein>
    <submittedName>
        <fullName evidence="1">Uncharacterized protein</fullName>
    </submittedName>
</protein>